<comment type="caution">
    <text evidence="2">The sequence shown here is derived from an EMBL/GenBank/DDBJ whole genome shotgun (WGS) entry which is preliminary data.</text>
</comment>
<evidence type="ECO:0000313" key="3">
    <source>
        <dbReference type="Proteomes" id="UP000253153"/>
    </source>
</evidence>
<feature type="compositionally biased region" description="Polar residues" evidence="1">
    <location>
        <begin position="72"/>
        <end position="82"/>
    </location>
</feature>
<dbReference type="AlphaFoldDB" id="A0A366S543"/>
<name>A0A366S543_9HYPO</name>
<dbReference type="GeneID" id="41992179"/>
<feature type="region of interest" description="Disordered" evidence="1">
    <location>
        <begin position="60"/>
        <end position="82"/>
    </location>
</feature>
<dbReference type="Proteomes" id="UP000253153">
    <property type="component" value="Unassembled WGS sequence"/>
</dbReference>
<gene>
    <name evidence="2" type="ORF">FIESC28_02734</name>
</gene>
<proteinExistence type="predicted"/>
<feature type="compositionally biased region" description="Basic and acidic residues" evidence="1">
    <location>
        <begin position="181"/>
        <end position="221"/>
    </location>
</feature>
<reference evidence="2 3" key="1">
    <citation type="submission" date="2018-06" db="EMBL/GenBank/DDBJ databases">
        <title>Fusarium incarnatum-equiseti species complex species 28.</title>
        <authorList>
            <person name="Gardiner D.M."/>
        </authorList>
    </citation>
    <scope>NUCLEOTIDE SEQUENCE [LARGE SCALE GENOMIC DNA]</scope>
    <source>
        <strain evidence="2 3">FIESC_28</strain>
    </source>
</reference>
<protein>
    <submittedName>
        <fullName evidence="2">Uncharacterized protein</fullName>
    </submittedName>
</protein>
<keyword evidence="3" id="KW-1185">Reference proteome</keyword>
<dbReference type="RefSeq" id="XP_031019034.1">
    <property type="nucleotide sequence ID" value="XM_031156883.1"/>
</dbReference>
<feature type="region of interest" description="Disordered" evidence="1">
    <location>
        <begin position="177"/>
        <end position="224"/>
    </location>
</feature>
<organism evidence="2 3">
    <name type="scientific">Fusarium coffeatum</name>
    <dbReference type="NCBI Taxonomy" id="231269"/>
    <lineage>
        <taxon>Eukaryota</taxon>
        <taxon>Fungi</taxon>
        <taxon>Dikarya</taxon>
        <taxon>Ascomycota</taxon>
        <taxon>Pezizomycotina</taxon>
        <taxon>Sordariomycetes</taxon>
        <taxon>Hypocreomycetidae</taxon>
        <taxon>Hypocreales</taxon>
        <taxon>Nectriaceae</taxon>
        <taxon>Fusarium</taxon>
        <taxon>Fusarium incarnatum-equiseti species complex</taxon>
    </lineage>
</organism>
<evidence type="ECO:0000256" key="1">
    <source>
        <dbReference type="SAM" id="MobiDB-lite"/>
    </source>
</evidence>
<accession>A0A366S543</accession>
<dbReference type="EMBL" id="QKXC01000057">
    <property type="protein sequence ID" value="RBR24443.1"/>
    <property type="molecule type" value="Genomic_DNA"/>
</dbReference>
<dbReference type="OrthoDB" id="5103494at2759"/>
<sequence length="361" mass="40891">MSPDQERLLYIVSCLDVLYPNKAYVRSLLFWASLFRPCMASVPGISANTEQARPLPLTLPTLRPAKTHDSSNDTPSCSNTADYHSGTPSLSIDSFSSGTVNSVLLEAAGLFLGLERPGPIAQDGFVDAAKAYYRMQNRIRTQNTRLHESSEKKVKRCEQHKSYYKKKVANETLAQRTQQLGRDRARAQDKKADKTAVDKRSRLDRDNSYRKSKRSNETPGERKKRLTYRQTAYYKLRLQEETHWVIADTAFSTNMNPIIIDDDGDAHMEAPPPRAPGPVRRDLGRAQEARMHPYSQSQGVRNSNRMSLQTIQDTMSYTNHRQANMIIRGGADLILTEFNEISTILKSLALKMDTPATTFRF</sequence>
<evidence type="ECO:0000313" key="2">
    <source>
        <dbReference type="EMBL" id="RBR24443.1"/>
    </source>
</evidence>